<dbReference type="Proteomes" id="UP000284706">
    <property type="component" value="Unassembled WGS sequence"/>
</dbReference>
<evidence type="ECO:0008006" key="3">
    <source>
        <dbReference type="Google" id="ProtNLM"/>
    </source>
</evidence>
<accession>A0A409XYC4</accession>
<evidence type="ECO:0000313" key="1">
    <source>
        <dbReference type="EMBL" id="PPQ95774.1"/>
    </source>
</evidence>
<evidence type="ECO:0000313" key="2">
    <source>
        <dbReference type="Proteomes" id="UP000284706"/>
    </source>
</evidence>
<sequence>MSSRLERVPRDVLRHIAFLCGSSSTFQPPVEVLHLLQTSSVIYRSLNVSDTPDLYANVFLTKFDTQATFRRYQKRLTDSALAAELLRRCQLLRRSHRLDFSPECLLQDLWTALWMFLEDDGLNRQQLATVNFTHFILSLSRHELLNTDPAKPTTSITLRHLILWLLCLAVTRRTFLSPLSISHTPDFGHVKTKSERTMEPRVATAPSPFLGLENGSCVGLEDRRLHGMGDCRQVYTYHRPQDPSVPDPSTAAINLAFVILEATPVKVPYHLPETRAIAAANQVSGPTKEDYYSLASYKTTLPSDDDSNAALEAYRHLIPEGSRTYDVAFGGILQTLHDRGISDTFVYIPGIMTGLWEGVFRTVDTPKGGLSSAANFNPLFSAVMIKPMQCKLAEYLCFGGDLPPLSYKNSNVQGPVPGRVLVKGDSEIISEGRVYKKVVDLADASRRLAQMPKPPYDVILLGEAQTLADHDQAWGAFKFLGRVHSNGHVLLKREAKHGDGDQGVWIFEGHLQRDMVVLGRWRITGSPSSFDHGIFSLGKTLGK</sequence>
<dbReference type="OrthoDB" id="3007819at2759"/>
<name>A0A409XYC4_9AGAR</name>
<proteinExistence type="predicted"/>
<gene>
    <name evidence="1" type="ORF">CVT26_015914</name>
</gene>
<keyword evidence="2" id="KW-1185">Reference proteome</keyword>
<comment type="caution">
    <text evidence="1">The sequence shown here is derived from an EMBL/GenBank/DDBJ whole genome shotgun (WGS) entry which is preliminary data.</text>
</comment>
<dbReference type="InParanoid" id="A0A409XYC4"/>
<reference evidence="1 2" key="1">
    <citation type="journal article" date="2018" name="Evol. Lett.">
        <title>Horizontal gene cluster transfer increased hallucinogenic mushroom diversity.</title>
        <authorList>
            <person name="Reynolds H.T."/>
            <person name="Vijayakumar V."/>
            <person name="Gluck-Thaler E."/>
            <person name="Korotkin H.B."/>
            <person name="Matheny P.B."/>
            <person name="Slot J.C."/>
        </authorList>
    </citation>
    <scope>NUCLEOTIDE SEQUENCE [LARGE SCALE GENOMIC DNA]</scope>
    <source>
        <strain evidence="1 2">SRW20</strain>
    </source>
</reference>
<dbReference type="EMBL" id="NHYE01001414">
    <property type="protein sequence ID" value="PPQ95774.1"/>
    <property type="molecule type" value="Genomic_DNA"/>
</dbReference>
<protein>
    <recommendedName>
        <fullName evidence="3">F-box domain-containing protein</fullName>
    </recommendedName>
</protein>
<dbReference type="AlphaFoldDB" id="A0A409XYC4"/>
<organism evidence="1 2">
    <name type="scientific">Gymnopilus dilepis</name>
    <dbReference type="NCBI Taxonomy" id="231916"/>
    <lineage>
        <taxon>Eukaryota</taxon>
        <taxon>Fungi</taxon>
        <taxon>Dikarya</taxon>
        <taxon>Basidiomycota</taxon>
        <taxon>Agaricomycotina</taxon>
        <taxon>Agaricomycetes</taxon>
        <taxon>Agaricomycetidae</taxon>
        <taxon>Agaricales</taxon>
        <taxon>Agaricineae</taxon>
        <taxon>Hymenogastraceae</taxon>
        <taxon>Gymnopilus</taxon>
    </lineage>
</organism>